<accession>A0A816QAD8</accession>
<dbReference type="AlphaFoldDB" id="A0A816QAD8"/>
<name>A0A816QAD8_BRANA</name>
<dbReference type="EMBL" id="HG994370">
    <property type="protein sequence ID" value="CAF2058142.1"/>
    <property type="molecule type" value="Genomic_DNA"/>
</dbReference>
<gene>
    <name evidence="2" type="ORF">DARMORV10_C06P20070.1</name>
</gene>
<protein>
    <submittedName>
        <fullName evidence="2">(rape) hypothetical protein</fullName>
    </submittedName>
</protein>
<feature type="region of interest" description="Disordered" evidence="1">
    <location>
        <begin position="1"/>
        <end position="44"/>
    </location>
</feature>
<feature type="compositionally biased region" description="Basic and acidic residues" evidence="1">
    <location>
        <begin position="9"/>
        <end position="30"/>
    </location>
</feature>
<dbReference type="Proteomes" id="UP001295469">
    <property type="component" value="Chromosome C06"/>
</dbReference>
<feature type="compositionally biased region" description="Basic residues" evidence="1">
    <location>
        <begin position="31"/>
        <end position="44"/>
    </location>
</feature>
<evidence type="ECO:0000313" key="2">
    <source>
        <dbReference type="EMBL" id="CAF2058142.1"/>
    </source>
</evidence>
<evidence type="ECO:0000256" key="1">
    <source>
        <dbReference type="SAM" id="MobiDB-lite"/>
    </source>
</evidence>
<reference evidence="2" key="1">
    <citation type="submission" date="2021-01" db="EMBL/GenBank/DDBJ databases">
        <authorList>
            <consortium name="Genoscope - CEA"/>
            <person name="William W."/>
        </authorList>
    </citation>
    <scope>NUCLEOTIDE SEQUENCE</scope>
</reference>
<proteinExistence type="predicted"/>
<sequence length="44" mass="5344">MKSSMRQVYVKEKQDRTRPRSETLVEDRKRITSHRPKTVLRSKT</sequence>
<organism evidence="2">
    <name type="scientific">Brassica napus</name>
    <name type="common">Rape</name>
    <dbReference type="NCBI Taxonomy" id="3708"/>
    <lineage>
        <taxon>Eukaryota</taxon>
        <taxon>Viridiplantae</taxon>
        <taxon>Streptophyta</taxon>
        <taxon>Embryophyta</taxon>
        <taxon>Tracheophyta</taxon>
        <taxon>Spermatophyta</taxon>
        <taxon>Magnoliopsida</taxon>
        <taxon>eudicotyledons</taxon>
        <taxon>Gunneridae</taxon>
        <taxon>Pentapetalae</taxon>
        <taxon>rosids</taxon>
        <taxon>malvids</taxon>
        <taxon>Brassicales</taxon>
        <taxon>Brassicaceae</taxon>
        <taxon>Brassiceae</taxon>
        <taxon>Brassica</taxon>
    </lineage>
</organism>